<name>A0A6M0CN92_9FLAO</name>
<keyword evidence="3" id="KW-1185">Reference proteome</keyword>
<keyword evidence="1" id="KW-0732">Signal</keyword>
<dbReference type="EMBL" id="JAABOQ010000011">
    <property type="protein sequence ID" value="NER19152.1"/>
    <property type="molecule type" value="Genomic_DNA"/>
</dbReference>
<dbReference type="RefSeq" id="WP_164033836.1">
    <property type="nucleotide sequence ID" value="NZ_JAABOQ010000011.1"/>
</dbReference>
<dbReference type="InterPro" id="IPR011250">
    <property type="entry name" value="OMP/PagP_B-barrel"/>
</dbReference>
<sequence length="183" mass="19726">MSANPLRRMLMLLFIISVSAINAQTYKIGASINGGITDDGFGGLITFDYKIDWFNYAQAALQVYQSTKTASTGDEIEINMSAVNLGVFVDLIGNNNRKIAVYLGGGVVGGIEQLNNGEEQLPSGAFLKSAKNFIYGGFVGADLDIFIIPTITINVKANQYYHINSELGNFNPYAGVGIKLILL</sequence>
<reference evidence="2 3" key="1">
    <citation type="submission" date="2020-01" db="EMBL/GenBank/DDBJ databases">
        <title>Spongiivirga citrea KCTC 32990T.</title>
        <authorList>
            <person name="Wang G."/>
        </authorList>
    </citation>
    <scope>NUCLEOTIDE SEQUENCE [LARGE SCALE GENOMIC DNA]</scope>
    <source>
        <strain evidence="2 3">KCTC 32990</strain>
    </source>
</reference>
<evidence type="ECO:0000313" key="3">
    <source>
        <dbReference type="Proteomes" id="UP000474296"/>
    </source>
</evidence>
<organism evidence="2 3">
    <name type="scientific">Spongiivirga citrea</name>
    <dbReference type="NCBI Taxonomy" id="1481457"/>
    <lineage>
        <taxon>Bacteria</taxon>
        <taxon>Pseudomonadati</taxon>
        <taxon>Bacteroidota</taxon>
        <taxon>Flavobacteriia</taxon>
        <taxon>Flavobacteriales</taxon>
        <taxon>Flavobacteriaceae</taxon>
        <taxon>Spongiivirga</taxon>
    </lineage>
</organism>
<comment type="caution">
    <text evidence="2">The sequence shown here is derived from an EMBL/GenBank/DDBJ whole genome shotgun (WGS) entry which is preliminary data.</text>
</comment>
<proteinExistence type="predicted"/>
<gene>
    <name evidence="2" type="ORF">GWK10_18190</name>
</gene>
<dbReference type="Pfam" id="PF10626">
    <property type="entry name" value="TraO"/>
    <property type="match status" value="1"/>
</dbReference>
<evidence type="ECO:0000313" key="2">
    <source>
        <dbReference type="EMBL" id="NER19152.1"/>
    </source>
</evidence>
<accession>A0A6M0CN92</accession>
<dbReference type="SUPFAM" id="SSF56925">
    <property type="entry name" value="OMPA-like"/>
    <property type="match status" value="1"/>
</dbReference>
<protein>
    <recommendedName>
        <fullName evidence="4">Outer membrane beta-barrel protein</fullName>
    </recommendedName>
</protein>
<dbReference type="Proteomes" id="UP000474296">
    <property type="component" value="Unassembled WGS sequence"/>
</dbReference>
<feature type="chain" id="PRO_5026963839" description="Outer membrane beta-barrel protein" evidence="1">
    <location>
        <begin position="24"/>
        <end position="183"/>
    </location>
</feature>
<dbReference type="AlphaFoldDB" id="A0A6M0CN92"/>
<dbReference type="InterPro" id="IPR018899">
    <property type="entry name" value="Conjug_transposon_Tra0"/>
</dbReference>
<evidence type="ECO:0000256" key="1">
    <source>
        <dbReference type="SAM" id="SignalP"/>
    </source>
</evidence>
<feature type="signal peptide" evidence="1">
    <location>
        <begin position="1"/>
        <end position="23"/>
    </location>
</feature>
<evidence type="ECO:0008006" key="4">
    <source>
        <dbReference type="Google" id="ProtNLM"/>
    </source>
</evidence>